<evidence type="ECO:0000313" key="2">
    <source>
        <dbReference type="EMBL" id="GBP59598.1"/>
    </source>
</evidence>
<evidence type="ECO:0000256" key="1">
    <source>
        <dbReference type="SAM" id="MobiDB-lite"/>
    </source>
</evidence>
<feature type="region of interest" description="Disordered" evidence="1">
    <location>
        <begin position="50"/>
        <end position="71"/>
    </location>
</feature>
<dbReference type="AlphaFoldDB" id="A0A4C1X732"/>
<sequence>MATIARGAGNRNGWKSVSGGEGMRVLKIRGLFRLISRAHNNTWSGVAAAVTARQRRRPPRPPPELTPSMRGGDAAVFVDHGDNLLIHCALLNDSNAVF</sequence>
<accession>A0A4C1X732</accession>
<gene>
    <name evidence="2" type="ORF">EVAR_44814_1</name>
</gene>
<name>A0A4C1X732_EUMVA</name>
<organism evidence="2 3">
    <name type="scientific">Eumeta variegata</name>
    <name type="common">Bagworm moth</name>
    <name type="synonym">Eumeta japonica</name>
    <dbReference type="NCBI Taxonomy" id="151549"/>
    <lineage>
        <taxon>Eukaryota</taxon>
        <taxon>Metazoa</taxon>
        <taxon>Ecdysozoa</taxon>
        <taxon>Arthropoda</taxon>
        <taxon>Hexapoda</taxon>
        <taxon>Insecta</taxon>
        <taxon>Pterygota</taxon>
        <taxon>Neoptera</taxon>
        <taxon>Endopterygota</taxon>
        <taxon>Lepidoptera</taxon>
        <taxon>Glossata</taxon>
        <taxon>Ditrysia</taxon>
        <taxon>Tineoidea</taxon>
        <taxon>Psychidae</taxon>
        <taxon>Oiketicinae</taxon>
        <taxon>Eumeta</taxon>
    </lineage>
</organism>
<comment type="caution">
    <text evidence="2">The sequence shown here is derived from an EMBL/GenBank/DDBJ whole genome shotgun (WGS) entry which is preliminary data.</text>
</comment>
<keyword evidence="3" id="KW-1185">Reference proteome</keyword>
<protein>
    <submittedName>
        <fullName evidence="2">Uncharacterized protein</fullName>
    </submittedName>
</protein>
<dbReference type="Proteomes" id="UP000299102">
    <property type="component" value="Unassembled WGS sequence"/>
</dbReference>
<dbReference type="EMBL" id="BGZK01000765">
    <property type="protein sequence ID" value="GBP59598.1"/>
    <property type="molecule type" value="Genomic_DNA"/>
</dbReference>
<reference evidence="2 3" key="1">
    <citation type="journal article" date="2019" name="Commun. Biol.">
        <title>The bagworm genome reveals a unique fibroin gene that provides high tensile strength.</title>
        <authorList>
            <person name="Kono N."/>
            <person name="Nakamura H."/>
            <person name="Ohtoshi R."/>
            <person name="Tomita M."/>
            <person name="Numata K."/>
            <person name="Arakawa K."/>
        </authorList>
    </citation>
    <scope>NUCLEOTIDE SEQUENCE [LARGE SCALE GENOMIC DNA]</scope>
</reference>
<evidence type="ECO:0000313" key="3">
    <source>
        <dbReference type="Proteomes" id="UP000299102"/>
    </source>
</evidence>
<proteinExistence type="predicted"/>